<dbReference type="SUPFAM" id="SSF75304">
    <property type="entry name" value="Amidase signature (AS) enzymes"/>
    <property type="match status" value="1"/>
</dbReference>
<dbReference type="PANTHER" id="PTHR42678:SF34">
    <property type="entry name" value="OS04G0183300 PROTEIN"/>
    <property type="match status" value="1"/>
</dbReference>
<accession>A0A4V2HE25</accession>
<dbReference type="Gene3D" id="3.90.1300.10">
    <property type="entry name" value="Amidase signature (AS) domain"/>
    <property type="match status" value="1"/>
</dbReference>
<dbReference type="GO" id="GO:0016740">
    <property type="term" value="F:transferase activity"/>
    <property type="evidence" value="ECO:0007669"/>
    <property type="project" value="UniProtKB-KW"/>
</dbReference>
<protein>
    <submittedName>
        <fullName evidence="3">Glutamyl-tRNA amidotransferase</fullName>
    </submittedName>
</protein>
<gene>
    <name evidence="3" type="ORF">EA656_19045</name>
</gene>
<reference evidence="3 4" key="1">
    <citation type="submission" date="2019-02" db="EMBL/GenBank/DDBJ databases">
        <title>WGS of Pseudoxanthomonas species novum from clinical isolates.</title>
        <authorList>
            <person name="Bernier A.-M."/>
            <person name="Bernard K."/>
            <person name="Vachon A."/>
        </authorList>
    </citation>
    <scope>NUCLEOTIDE SEQUENCE [LARGE SCALE GENOMIC DNA]</scope>
    <source>
        <strain evidence="3 4">NML140781</strain>
    </source>
</reference>
<proteinExistence type="predicted"/>
<organism evidence="3 4">
    <name type="scientific">Pseudoxanthomonas winnipegensis</name>
    <dbReference type="NCBI Taxonomy" id="2480810"/>
    <lineage>
        <taxon>Bacteria</taxon>
        <taxon>Pseudomonadati</taxon>
        <taxon>Pseudomonadota</taxon>
        <taxon>Gammaproteobacteria</taxon>
        <taxon>Lysobacterales</taxon>
        <taxon>Lysobacteraceae</taxon>
        <taxon>Pseudoxanthomonas</taxon>
    </lineage>
</organism>
<keyword evidence="3" id="KW-0808">Transferase</keyword>
<feature type="chain" id="PRO_5020462364" evidence="1">
    <location>
        <begin position="24"/>
        <end position="547"/>
    </location>
</feature>
<evidence type="ECO:0000259" key="2">
    <source>
        <dbReference type="Pfam" id="PF01425"/>
    </source>
</evidence>
<evidence type="ECO:0000313" key="4">
    <source>
        <dbReference type="Proteomes" id="UP000292087"/>
    </source>
</evidence>
<dbReference type="InterPro" id="IPR036928">
    <property type="entry name" value="AS_sf"/>
</dbReference>
<keyword evidence="1" id="KW-0732">Signal</keyword>
<evidence type="ECO:0000313" key="3">
    <source>
        <dbReference type="EMBL" id="TAA30515.1"/>
    </source>
</evidence>
<sequence length="547" mass="57509">MTLHPLRRALLWLTLALTAPAFAAAPLDLETATVTQLEVAMADGALTSETLVRAYLARIAAYDKQGPTINAVIALNPKALREARRLDRERKAGHVRGPLHGIPVVLKDNIDTFDLPTTAGSSLLAGSLPPDDAFIVKRLRAAGAIVLAKVNLSEFAAGGGSVGGSRDPAVLKAGAVPNGYSSLGGQTRNPHALDYGPSGSSGGTGAAIAAAFAQFGLGTDTRSSVRGPSSVNGIVGLKPTNGLLSRDGIVPLALSLDTAGPMARSVADIAVALNVMAGVDPDDAMTSRSQGHVERDYAASLRQGALKGARIGIARDFGGRDAGVDAVFEQAVQALRGLGAETVDFHYPRYMLDAKDDLYFTITQSEFKAQIADYLKTTAPRYPKSLDDLARLASDPRTGYPSPQKAYGFRYTNTVALALDDPVYLTARQQGMALVKASLDAMLEKYRLDAIVYLSVPTAASPIQPPANPQPVKPGDTAFDLANLSGYPDLVVPAGMTPNGLPVSVSFLGPAFSEARLLGYGYDFEQATRARRLPRYTPMLASDIVVP</sequence>
<dbReference type="Pfam" id="PF01425">
    <property type="entry name" value="Amidase"/>
    <property type="match status" value="1"/>
</dbReference>
<dbReference type="AlphaFoldDB" id="A0A4V2HE25"/>
<name>A0A4V2HE25_9GAMM</name>
<dbReference type="PANTHER" id="PTHR42678">
    <property type="entry name" value="AMIDASE"/>
    <property type="match status" value="1"/>
</dbReference>
<dbReference type="RefSeq" id="WP_130525020.1">
    <property type="nucleotide sequence ID" value="NZ_SHLZ01000009.1"/>
</dbReference>
<dbReference type="InterPro" id="IPR023631">
    <property type="entry name" value="Amidase_dom"/>
</dbReference>
<dbReference type="Proteomes" id="UP000292087">
    <property type="component" value="Unassembled WGS sequence"/>
</dbReference>
<feature type="domain" description="Amidase" evidence="2">
    <location>
        <begin position="51"/>
        <end position="518"/>
    </location>
</feature>
<evidence type="ECO:0000256" key="1">
    <source>
        <dbReference type="SAM" id="SignalP"/>
    </source>
</evidence>
<comment type="caution">
    <text evidence="3">The sequence shown here is derived from an EMBL/GenBank/DDBJ whole genome shotgun (WGS) entry which is preliminary data.</text>
</comment>
<dbReference type="EMBL" id="SHMF01000007">
    <property type="protein sequence ID" value="TAA30515.1"/>
    <property type="molecule type" value="Genomic_DNA"/>
</dbReference>
<feature type="signal peptide" evidence="1">
    <location>
        <begin position="1"/>
        <end position="23"/>
    </location>
</feature>